<dbReference type="Pfam" id="PF07687">
    <property type="entry name" value="M20_dimer"/>
    <property type="match status" value="1"/>
</dbReference>
<dbReference type="SUPFAM" id="SSF55031">
    <property type="entry name" value="Bacterial exopeptidase dimerisation domain"/>
    <property type="match status" value="1"/>
</dbReference>
<dbReference type="EMBL" id="JAABLQ010000001">
    <property type="protein sequence ID" value="NBN78425.1"/>
    <property type="molecule type" value="Genomic_DNA"/>
</dbReference>
<keyword evidence="6" id="KW-0862">Zinc</keyword>
<comment type="cofactor">
    <cofactor evidence="1">
        <name>Co(2+)</name>
        <dbReference type="ChEBI" id="CHEBI:48828"/>
    </cofactor>
</comment>
<dbReference type="Gene3D" id="3.40.630.10">
    <property type="entry name" value="Zn peptidases"/>
    <property type="match status" value="2"/>
</dbReference>
<dbReference type="PANTHER" id="PTHR43808:SF32">
    <property type="entry name" value="ARGE_DAPE-RELATED DEACYLASE"/>
    <property type="match status" value="1"/>
</dbReference>
<evidence type="ECO:0000256" key="1">
    <source>
        <dbReference type="ARBA" id="ARBA00001941"/>
    </source>
</evidence>
<evidence type="ECO:0000256" key="5">
    <source>
        <dbReference type="ARBA" id="ARBA00022801"/>
    </source>
</evidence>
<dbReference type="GO" id="GO:0046872">
    <property type="term" value="F:metal ion binding"/>
    <property type="evidence" value="ECO:0007669"/>
    <property type="project" value="UniProtKB-KW"/>
</dbReference>
<gene>
    <name evidence="8" type="ORF">GWI72_09115</name>
</gene>
<dbReference type="InterPro" id="IPR050072">
    <property type="entry name" value="Peptidase_M20A"/>
</dbReference>
<evidence type="ECO:0000256" key="4">
    <source>
        <dbReference type="ARBA" id="ARBA00022723"/>
    </source>
</evidence>
<comment type="similarity">
    <text evidence="3">Belongs to the peptidase M20A family.</text>
</comment>
<dbReference type="Pfam" id="PF01546">
    <property type="entry name" value="Peptidase_M20"/>
    <property type="match status" value="1"/>
</dbReference>
<dbReference type="InterPro" id="IPR010182">
    <property type="entry name" value="ArgE/DapE"/>
</dbReference>
<keyword evidence="9" id="KW-1185">Reference proteome</keyword>
<dbReference type="AlphaFoldDB" id="A0A7X5F287"/>
<dbReference type="Proteomes" id="UP000586722">
    <property type="component" value="Unassembled WGS sequence"/>
</dbReference>
<evidence type="ECO:0000256" key="3">
    <source>
        <dbReference type="ARBA" id="ARBA00006247"/>
    </source>
</evidence>
<dbReference type="NCBIfam" id="NF009558">
    <property type="entry name" value="PRK13013.1"/>
    <property type="match status" value="1"/>
</dbReference>
<name>A0A7X5F287_9HYPH</name>
<accession>A0A7X5F287</accession>
<proteinExistence type="inferred from homology"/>
<evidence type="ECO:0000256" key="7">
    <source>
        <dbReference type="ARBA" id="ARBA00023285"/>
    </source>
</evidence>
<comment type="caution">
    <text evidence="8">The sequence shown here is derived from an EMBL/GenBank/DDBJ whole genome shotgun (WGS) entry which is preliminary data.</text>
</comment>
<sequence length="426" mass="46090">MLAALQARIEGKRAELVALTQDLVRIPTVNPPGEDYTPCAQLIGERLRRRGFEIAYIRAENTPGDSDRHPRTNVIARRSGARPGPCVHFNSHIDVVEAGHGWTVDPFAGLVRDGKVYGRGTCDMKGGLAASIIAVEALIELWPDFSGAIEISGTVDEESGGLGGVAHLARMGLFSKPRVDHVIIPEPLNKDRICLGHRGVWWAEIETHGSIAHGSMPFLGDCAVRHMGAVMEAFEQELFPKLAAKHTSMPVVPEGAKSSTLNINSIHGGQPEGFGGLPSPCVPDSCRMVIDRRFLIEEHLDEVKGEVVAILDRLSATRQGFRYSLKDLLEVIPTMTDRQAPVVRAVAEAIETVLDRPADYVISPGSYDQKHIARIGHLHDCIAYGPGILDLAHRPDEFVVIDDMVDSARVMAQAAHALLSGAAGHG</sequence>
<protein>
    <submittedName>
        <fullName evidence="8">Acetylornithine deacetylase/succinyl-diaminopimelate desuccinylase family protein</fullName>
    </submittedName>
</protein>
<reference evidence="9" key="1">
    <citation type="submission" date="2020-01" db="EMBL/GenBank/DDBJ databases">
        <authorList>
            <person name="Fang Y."/>
            <person name="Sun R."/>
            <person name="Nie L."/>
            <person name="He J."/>
            <person name="Hao L."/>
            <person name="Wang L."/>
            <person name="Su S."/>
            <person name="Lv E."/>
            <person name="Zhang Z."/>
            <person name="Xie R."/>
            <person name="Liu H."/>
        </authorList>
    </citation>
    <scope>NUCLEOTIDE SEQUENCE [LARGE SCALE GENOMIC DNA]</scope>
    <source>
        <strain evidence="9">XCT-53</strain>
    </source>
</reference>
<dbReference type="SUPFAM" id="SSF53187">
    <property type="entry name" value="Zn-dependent exopeptidases"/>
    <property type="match status" value="1"/>
</dbReference>
<dbReference type="InterPro" id="IPR002933">
    <property type="entry name" value="Peptidase_M20"/>
</dbReference>
<evidence type="ECO:0000256" key="2">
    <source>
        <dbReference type="ARBA" id="ARBA00001947"/>
    </source>
</evidence>
<dbReference type="NCBIfam" id="TIGR01910">
    <property type="entry name" value="DapE-ArgE"/>
    <property type="match status" value="1"/>
</dbReference>
<dbReference type="GO" id="GO:0016787">
    <property type="term" value="F:hydrolase activity"/>
    <property type="evidence" value="ECO:0007669"/>
    <property type="project" value="UniProtKB-KW"/>
</dbReference>
<dbReference type="RefSeq" id="WP_161674153.1">
    <property type="nucleotide sequence ID" value="NZ_JAABLP010000001.1"/>
</dbReference>
<organism evidence="8 9">
    <name type="scientific">Pannonibacter tanglangensis</name>
    <dbReference type="NCBI Taxonomy" id="2750084"/>
    <lineage>
        <taxon>Bacteria</taxon>
        <taxon>Pseudomonadati</taxon>
        <taxon>Pseudomonadota</taxon>
        <taxon>Alphaproteobacteria</taxon>
        <taxon>Hyphomicrobiales</taxon>
        <taxon>Stappiaceae</taxon>
        <taxon>Pannonibacter</taxon>
    </lineage>
</organism>
<keyword evidence="7" id="KW-0170">Cobalt</keyword>
<keyword evidence="5" id="KW-0378">Hydrolase</keyword>
<dbReference type="Gene3D" id="3.30.70.360">
    <property type="match status" value="1"/>
</dbReference>
<comment type="cofactor">
    <cofactor evidence="2">
        <name>Zn(2+)</name>
        <dbReference type="ChEBI" id="CHEBI:29105"/>
    </cofactor>
</comment>
<evidence type="ECO:0000313" key="8">
    <source>
        <dbReference type="EMBL" id="NBN78425.1"/>
    </source>
</evidence>
<dbReference type="PANTHER" id="PTHR43808">
    <property type="entry name" value="ACETYLORNITHINE DEACETYLASE"/>
    <property type="match status" value="1"/>
</dbReference>
<evidence type="ECO:0000256" key="6">
    <source>
        <dbReference type="ARBA" id="ARBA00022833"/>
    </source>
</evidence>
<evidence type="ECO:0000313" key="9">
    <source>
        <dbReference type="Proteomes" id="UP000586722"/>
    </source>
</evidence>
<dbReference type="InterPro" id="IPR036264">
    <property type="entry name" value="Bact_exopeptidase_dim_dom"/>
</dbReference>
<dbReference type="InterPro" id="IPR011650">
    <property type="entry name" value="Peptidase_M20_dimer"/>
</dbReference>
<keyword evidence="4" id="KW-0479">Metal-binding</keyword>